<sequence>MCLDLLEKHNACQRLTAVALNRTYAPAGSRYVEADKRQASLSAPNLRELTLAYDWPREESIGNQKRRRPLPFSLGELPHLSSFIASRAPFSDIRTFFRPTITHLSLLHLFERIPTDQFLSALKSMPLLEVLELHTALSPFDGRHIRPHHFQHLRRLAFADCMATLADYLTSLVFHASSLESIEISCEPLQCNTPQDGPMLPHRLRSIVGRLRGLLREPMRSMHIHNKESHNSPLEIAGWSTSDVPSSTIRPLLELKIAERNGRHDVLELIIVALSEMEVENVRTLTYGFLDVPKDPIRRVRIPLPLYLEEYGMVYSRFIQTEVITIDLGLAPRLRDAMMMRFPLDWQEIRQRLVHWFEYLDELPETGLPEEGQENRKFLFPAIKTVIVQWKQSFSRDQGTTMEHLRKQFAEASAFRGQEIEILSNVLPASSTMNNFVFFG</sequence>
<dbReference type="AlphaFoldDB" id="A0AAW0GII6"/>
<dbReference type="Gene3D" id="3.80.10.10">
    <property type="entry name" value="Ribonuclease Inhibitor"/>
    <property type="match status" value="1"/>
</dbReference>
<protein>
    <recommendedName>
        <fullName evidence="3">F-box domain-containing protein</fullName>
    </recommendedName>
</protein>
<reference evidence="1 2" key="1">
    <citation type="submission" date="2022-09" db="EMBL/GenBank/DDBJ databases">
        <authorList>
            <person name="Palmer J.M."/>
        </authorList>
    </citation>
    <scope>NUCLEOTIDE SEQUENCE [LARGE SCALE GENOMIC DNA]</scope>
    <source>
        <strain evidence="1 2">DSM 7382</strain>
    </source>
</reference>
<evidence type="ECO:0000313" key="2">
    <source>
        <dbReference type="Proteomes" id="UP001385951"/>
    </source>
</evidence>
<dbReference type="EMBL" id="JASBNA010000004">
    <property type="protein sequence ID" value="KAK7692482.1"/>
    <property type="molecule type" value="Genomic_DNA"/>
</dbReference>
<dbReference type="SUPFAM" id="SSF52047">
    <property type="entry name" value="RNI-like"/>
    <property type="match status" value="1"/>
</dbReference>
<accession>A0AAW0GII6</accession>
<proteinExistence type="predicted"/>
<name>A0AAW0GII6_9APHY</name>
<comment type="caution">
    <text evidence="1">The sequence shown here is derived from an EMBL/GenBank/DDBJ whole genome shotgun (WGS) entry which is preliminary data.</text>
</comment>
<dbReference type="InterPro" id="IPR032675">
    <property type="entry name" value="LRR_dom_sf"/>
</dbReference>
<gene>
    <name evidence="1" type="ORF">QCA50_004107</name>
</gene>
<evidence type="ECO:0000313" key="1">
    <source>
        <dbReference type="EMBL" id="KAK7692482.1"/>
    </source>
</evidence>
<organism evidence="1 2">
    <name type="scientific">Cerrena zonata</name>
    <dbReference type="NCBI Taxonomy" id="2478898"/>
    <lineage>
        <taxon>Eukaryota</taxon>
        <taxon>Fungi</taxon>
        <taxon>Dikarya</taxon>
        <taxon>Basidiomycota</taxon>
        <taxon>Agaricomycotina</taxon>
        <taxon>Agaricomycetes</taxon>
        <taxon>Polyporales</taxon>
        <taxon>Cerrenaceae</taxon>
        <taxon>Cerrena</taxon>
    </lineage>
</organism>
<evidence type="ECO:0008006" key="3">
    <source>
        <dbReference type="Google" id="ProtNLM"/>
    </source>
</evidence>
<keyword evidence="2" id="KW-1185">Reference proteome</keyword>
<dbReference type="Proteomes" id="UP001385951">
    <property type="component" value="Unassembled WGS sequence"/>
</dbReference>